<dbReference type="AlphaFoldDB" id="A0A814K812"/>
<name>A0A814K812_9BILA</name>
<reference evidence="1" key="1">
    <citation type="submission" date="2021-02" db="EMBL/GenBank/DDBJ databases">
        <authorList>
            <person name="Nowell W R."/>
        </authorList>
    </citation>
    <scope>NUCLEOTIDE SEQUENCE</scope>
</reference>
<sequence>MAASSFVPFRANSVLRHYGDDDSSNKSYVIGSLETIKKAMNVKSLNEMLKCIKNMRIYSSTVEKDIRNYDDIIYLNNVNIKYDELMGRYQSTNLIQIGKQRLKDDRYVLLNDVIKQQKETERQLYQQQRLQQKNIRKSSGASRLITYAHDTFPQTQQKQNDEVLYIKRVIAAQPSALQAIYLEALVDPHWWEKDQILLNSSPINEQLSSSERQRLNDILSRFE</sequence>
<evidence type="ECO:0000313" key="3">
    <source>
        <dbReference type="Proteomes" id="UP000663829"/>
    </source>
</evidence>
<organism evidence="1 3">
    <name type="scientific">Didymodactylos carnosus</name>
    <dbReference type="NCBI Taxonomy" id="1234261"/>
    <lineage>
        <taxon>Eukaryota</taxon>
        <taxon>Metazoa</taxon>
        <taxon>Spiralia</taxon>
        <taxon>Gnathifera</taxon>
        <taxon>Rotifera</taxon>
        <taxon>Eurotatoria</taxon>
        <taxon>Bdelloidea</taxon>
        <taxon>Philodinida</taxon>
        <taxon>Philodinidae</taxon>
        <taxon>Didymodactylos</taxon>
    </lineage>
</organism>
<comment type="caution">
    <text evidence="1">The sequence shown here is derived from an EMBL/GenBank/DDBJ whole genome shotgun (WGS) entry which is preliminary data.</text>
</comment>
<dbReference type="Proteomes" id="UP000681722">
    <property type="component" value="Unassembled WGS sequence"/>
</dbReference>
<evidence type="ECO:0000313" key="2">
    <source>
        <dbReference type="EMBL" id="CAF3817926.1"/>
    </source>
</evidence>
<accession>A0A814K812</accession>
<evidence type="ECO:0000313" key="1">
    <source>
        <dbReference type="EMBL" id="CAF1048215.1"/>
    </source>
</evidence>
<dbReference type="Proteomes" id="UP000663829">
    <property type="component" value="Unassembled WGS sequence"/>
</dbReference>
<dbReference type="OrthoDB" id="9997111at2759"/>
<dbReference type="EMBL" id="CAJOBC010004181">
    <property type="protein sequence ID" value="CAF3817926.1"/>
    <property type="molecule type" value="Genomic_DNA"/>
</dbReference>
<dbReference type="EMBL" id="CAJNOQ010004182">
    <property type="protein sequence ID" value="CAF1048215.1"/>
    <property type="molecule type" value="Genomic_DNA"/>
</dbReference>
<keyword evidence="3" id="KW-1185">Reference proteome</keyword>
<protein>
    <submittedName>
        <fullName evidence="1">Uncharacterized protein</fullName>
    </submittedName>
</protein>
<proteinExistence type="predicted"/>
<gene>
    <name evidence="1" type="ORF">GPM918_LOCUS16143</name>
    <name evidence="2" type="ORF">SRO942_LOCUS16142</name>
</gene>